<dbReference type="AlphaFoldDB" id="A0A1Z1WP13"/>
<evidence type="ECO:0000313" key="3">
    <source>
        <dbReference type="Proteomes" id="UP000195880"/>
    </source>
</evidence>
<keyword evidence="3" id="KW-1185">Reference proteome</keyword>
<keyword evidence="2" id="KW-0418">Kinase</keyword>
<reference evidence="2 3" key="1">
    <citation type="submission" date="2017-05" db="EMBL/GenBank/DDBJ databases">
        <title>Streptomyces alboflavus Genome sequencing and assembly.</title>
        <authorList>
            <person name="Wang Y."/>
            <person name="Du B."/>
            <person name="Ding Y."/>
            <person name="Liu H."/>
            <person name="Hou Q."/>
            <person name="Liu K."/>
            <person name="Wang C."/>
            <person name="Yao L."/>
        </authorList>
    </citation>
    <scope>NUCLEOTIDE SEQUENCE [LARGE SCALE GENOMIC DNA]</scope>
    <source>
        <strain evidence="2 3">MDJK44</strain>
    </source>
</reference>
<dbReference type="GO" id="GO:0016301">
    <property type="term" value="F:kinase activity"/>
    <property type="evidence" value="ECO:0007669"/>
    <property type="project" value="UniProtKB-KW"/>
</dbReference>
<evidence type="ECO:0000256" key="1">
    <source>
        <dbReference type="SAM" id="Phobius"/>
    </source>
</evidence>
<dbReference type="Proteomes" id="UP000195880">
    <property type="component" value="Chromosome"/>
</dbReference>
<keyword evidence="1" id="KW-0812">Transmembrane</keyword>
<dbReference type="KEGG" id="salf:SMD44_07652"/>
<accession>A0A1Z1WP13</accession>
<dbReference type="Gene3D" id="3.40.50.1240">
    <property type="entry name" value="Phosphoglycerate mutase-like"/>
    <property type="match status" value="1"/>
</dbReference>
<gene>
    <name evidence="2" type="primary">gpmB</name>
    <name evidence="2" type="ORF">SMD44_07652</name>
</gene>
<protein>
    <submittedName>
        <fullName evidence="2">Phosphoglycerate kinase</fullName>
    </submittedName>
</protein>
<dbReference type="InterPro" id="IPR029033">
    <property type="entry name" value="His_PPase_superfam"/>
</dbReference>
<organism evidence="2 3">
    <name type="scientific">Streptomyces alboflavus</name>
    <dbReference type="NCBI Taxonomy" id="67267"/>
    <lineage>
        <taxon>Bacteria</taxon>
        <taxon>Bacillati</taxon>
        <taxon>Actinomycetota</taxon>
        <taxon>Actinomycetes</taxon>
        <taxon>Kitasatosporales</taxon>
        <taxon>Streptomycetaceae</taxon>
        <taxon>Streptomyces</taxon>
    </lineage>
</organism>
<dbReference type="EMBL" id="CP021748">
    <property type="protein sequence ID" value="ARX88165.1"/>
    <property type="molecule type" value="Genomic_DNA"/>
</dbReference>
<proteinExistence type="predicted"/>
<keyword evidence="1" id="KW-0472">Membrane</keyword>
<sequence>MAELLERPREHQIVVTHGFAATFVVAAWIKMPYDSVGSVHFRAPSGSITVLHEDDFFHNRQVVRVGDTRHLDAP</sequence>
<dbReference type="eggNOG" id="COG0406">
    <property type="taxonomic scope" value="Bacteria"/>
</dbReference>
<evidence type="ECO:0000313" key="2">
    <source>
        <dbReference type="EMBL" id="ARX88165.1"/>
    </source>
</evidence>
<dbReference type="STRING" id="67267.GCA_000716675_04392"/>
<name>A0A1Z1WP13_9ACTN</name>
<dbReference type="SUPFAM" id="SSF53254">
    <property type="entry name" value="Phosphoglycerate mutase-like"/>
    <property type="match status" value="1"/>
</dbReference>
<feature type="transmembrane region" description="Helical" evidence="1">
    <location>
        <begin position="12"/>
        <end position="29"/>
    </location>
</feature>
<keyword evidence="2" id="KW-0808">Transferase</keyword>
<keyword evidence="1" id="KW-1133">Transmembrane helix</keyword>